<proteinExistence type="predicted"/>
<dbReference type="Proteomes" id="UP000324222">
    <property type="component" value="Unassembled WGS sequence"/>
</dbReference>
<sequence length="70" mass="7708">MVVVVVVLMEDLMVVLVVVVGSGRRDKRAVDNWWSTTKVDTESAEGNTKEEKGKGGVRDNGKLVMGYKKI</sequence>
<dbReference type="EMBL" id="VSRR010055627">
    <property type="protein sequence ID" value="MPC80995.1"/>
    <property type="molecule type" value="Genomic_DNA"/>
</dbReference>
<keyword evidence="1" id="KW-0812">Transmembrane</keyword>
<protein>
    <submittedName>
        <fullName evidence="2">Uncharacterized protein</fullName>
    </submittedName>
</protein>
<gene>
    <name evidence="2" type="ORF">E2C01_075595</name>
</gene>
<name>A0A5B7IFG1_PORTR</name>
<reference evidence="2 3" key="1">
    <citation type="submission" date="2019-05" db="EMBL/GenBank/DDBJ databases">
        <title>Another draft genome of Portunus trituberculatus and its Hox gene families provides insights of decapod evolution.</title>
        <authorList>
            <person name="Jeong J.-H."/>
            <person name="Song I."/>
            <person name="Kim S."/>
            <person name="Choi T."/>
            <person name="Kim D."/>
            <person name="Ryu S."/>
            <person name="Kim W."/>
        </authorList>
    </citation>
    <scope>NUCLEOTIDE SEQUENCE [LARGE SCALE GENOMIC DNA]</scope>
    <source>
        <tissue evidence="2">Muscle</tissue>
    </source>
</reference>
<keyword evidence="1" id="KW-0472">Membrane</keyword>
<comment type="caution">
    <text evidence="2">The sequence shown here is derived from an EMBL/GenBank/DDBJ whole genome shotgun (WGS) entry which is preliminary data.</text>
</comment>
<dbReference type="AlphaFoldDB" id="A0A5B7IFG1"/>
<evidence type="ECO:0000256" key="1">
    <source>
        <dbReference type="SAM" id="Phobius"/>
    </source>
</evidence>
<keyword evidence="1" id="KW-1133">Transmembrane helix</keyword>
<organism evidence="2 3">
    <name type="scientific">Portunus trituberculatus</name>
    <name type="common">Swimming crab</name>
    <name type="synonym">Neptunus trituberculatus</name>
    <dbReference type="NCBI Taxonomy" id="210409"/>
    <lineage>
        <taxon>Eukaryota</taxon>
        <taxon>Metazoa</taxon>
        <taxon>Ecdysozoa</taxon>
        <taxon>Arthropoda</taxon>
        <taxon>Crustacea</taxon>
        <taxon>Multicrustacea</taxon>
        <taxon>Malacostraca</taxon>
        <taxon>Eumalacostraca</taxon>
        <taxon>Eucarida</taxon>
        <taxon>Decapoda</taxon>
        <taxon>Pleocyemata</taxon>
        <taxon>Brachyura</taxon>
        <taxon>Eubrachyura</taxon>
        <taxon>Portunoidea</taxon>
        <taxon>Portunidae</taxon>
        <taxon>Portuninae</taxon>
        <taxon>Portunus</taxon>
    </lineage>
</organism>
<feature type="transmembrane region" description="Helical" evidence="1">
    <location>
        <begin position="6"/>
        <end position="23"/>
    </location>
</feature>
<accession>A0A5B7IFG1</accession>
<evidence type="ECO:0000313" key="3">
    <source>
        <dbReference type="Proteomes" id="UP000324222"/>
    </source>
</evidence>
<keyword evidence="3" id="KW-1185">Reference proteome</keyword>
<evidence type="ECO:0000313" key="2">
    <source>
        <dbReference type="EMBL" id="MPC80995.1"/>
    </source>
</evidence>